<evidence type="ECO:0000313" key="3">
    <source>
        <dbReference type="Proteomes" id="UP000054693"/>
    </source>
</evidence>
<evidence type="ECO:0000313" key="2">
    <source>
        <dbReference type="EMBL" id="KTD73433.1"/>
    </source>
</evidence>
<organism evidence="2 3">
    <name type="scientific">Legionella tucsonensis</name>
    <dbReference type="NCBI Taxonomy" id="40335"/>
    <lineage>
        <taxon>Bacteria</taxon>
        <taxon>Pseudomonadati</taxon>
        <taxon>Pseudomonadota</taxon>
        <taxon>Gammaproteobacteria</taxon>
        <taxon>Legionellales</taxon>
        <taxon>Legionellaceae</taxon>
        <taxon>Legionella</taxon>
    </lineage>
</organism>
<evidence type="ECO:0000256" key="1">
    <source>
        <dbReference type="SAM" id="MobiDB-lite"/>
    </source>
</evidence>
<dbReference type="STRING" id="40335.Ltuc_1280"/>
<feature type="compositionally biased region" description="Polar residues" evidence="1">
    <location>
        <begin position="12"/>
        <end position="21"/>
    </location>
</feature>
<keyword evidence="3" id="KW-1185">Reference proteome</keyword>
<accession>A0A0W0ZWZ3</accession>
<feature type="region of interest" description="Disordered" evidence="1">
    <location>
        <begin position="1"/>
        <end position="21"/>
    </location>
</feature>
<dbReference type="Proteomes" id="UP000054693">
    <property type="component" value="Unassembled WGS sequence"/>
</dbReference>
<feature type="region of interest" description="Disordered" evidence="1">
    <location>
        <begin position="35"/>
        <end position="70"/>
    </location>
</feature>
<dbReference type="EMBL" id="LNZA01000001">
    <property type="protein sequence ID" value="KTD73433.1"/>
    <property type="molecule type" value="Genomic_DNA"/>
</dbReference>
<dbReference type="PATRIC" id="fig|40335.7.peg.1360"/>
<dbReference type="RefSeq" id="WP_058520467.1">
    <property type="nucleotide sequence ID" value="NZ_CAAAIP010000001.1"/>
</dbReference>
<name>A0A0W0ZWZ3_9GAMM</name>
<gene>
    <name evidence="2" type="ORF">Ltuc_1280</name>
</gene>
<feature type="compositionally biased region" description="Basic and acidic residues" evidence="1">
    <location>
        <begin position="1"/>
        <end position="11"/>
    </location>
</feature>
<protein>
    <submittedName>
        <fullName evidence="2">Uncharacterized protein</fullName>
    </submittedName>
</protein>
<reference evidence="2 3" key="1">
    <citation type="submission" date="2015-11" db="EMBL/GenBank/DDBJ databases">
        <title>Genomic analysis of 38 Legionella species identifies large and diverse effector repertoires.</title>
        <authorList>
            <person name="Burstein D."/>
            <person name="Amaro F."/>
            <person name="Zusman T."/>
            <person name="Lifshitz Z."/>
            <person name="Cohen O."/>
            <person name="Gilbert J.A."/>
            <person name="Pupko T."/>
            <person name="Shuman H.A."/>
            <person name="Segal G."/>
        </authorList>
    </citation>
    <scope>NUCLEOTIDE SEQUENCE [LARGE SCALE GENOMIC DNA]</scope>
    <source>
        <strain evidence="2 3">ATCC 49180</strain>
    </source>
</reference>
<sequence length="70" mass="7991">MMSKEAKEANGEKSSSNTKKTWSFLDTSKRILEEEKSQSAAAKKTIKDKDETSNNMIEVEPDINQLFKHK</sequence>
<comment type="caution">
    <text evidence="2">The sequence shown here is derived from an EMBL/GenBank/DDBJ whole genome shotgun (WGS) entry which is preliminary data.</text>
</comment>
<dbReference type="OrthoDB" id="5654262at2"/>
<dbReference type="AlphaFoldDB" id="A0A0W0ZWZ3"/>
<proteinExistence type="predicted"/>